<gene>
    <name evidence="2" type="ORF">KUO17_24170</name>
</gene>
<dbReference type="RefSeq" id="WP_217978089.1">
    <property type="nucleotide sequence ID" value="NZ_JAHTBI010000109.1"/>
</dbReference>
<keyword evidence="1" id="KW-0732">Signal</keyword>
<evidence type="ECO:0000313" key="2">
    <source>
        <dbReference type="EMBL" id="MBV6290083.1"/>
    </source>
</evidence>
<evidence type="ECO:0000256" key="1">
    <source>
        <dbReference type="SAM" id="SignalP"/>
    </source>
</evidence>
<proteinExistence type="predicted"/>
<protein>
    <recommendedName>
        <fullName evidence="4">Lipoprotein</fullName>
    </recommendedName>
</protein>
<keyword evidence="3" id="KW-1185">Reference proteome</keyword>
<evidence type="ECO:0000313" key="3">
    <source>
        <dbReference type="Proteomes" id="UP001106592"/>
    </source>
</evidence>
<dbReference type="Proteomes" id="UP001106592">
    <property type="component" value="Unassembled WGS sequence"/>
</dbReference>
<reference evidence="2" key="1">
    <citation type="journal article" date="2022" name="Int. J. Syst. Evol. Microbiol.">
        <title>Pseudomonas aegrilactucae sp. nov. and Pseudomonas morbosilactucae sp. nov., pathogens causing bacterial rot of lettuce in Japan.</title>
        <authorList>
            <person name="Sawada H."/>
            <person name="Fujikawa T."/>
            <person name="Satou M."/>
        </authorList>
    </citation>
    <scope>NUCLEOTIDE SEQUENCE</scope>
    <source>
        <strain evidence="2">MAFF 301350</strain>
    </source>
</reference>
<organism evidence="2 3">
    <name type="scientific">Pseudomonas aegrilactucae</name>
    <dbReference type="NCBI Taxonomy" id="2854028"/>
    <lineage>
        <taxon>Bacteria</taxon>
        <taxon>Pseudomonadati</taxon>
        <taxon>Pseudomonadota</taxon>
        <taxon>Gammaproteobacteria</taxon>
        <taxon>Pseudomonadales</taxon>
        <taxon>Pseudomonadaceae</taxon>
        <taxon>Pseudomonas</taxon>
    </lineage>
</organism>
<dbReference type="AlphaFoldDB" id="A0A9Q2XNS6"/>
<reference evidence="2" key="2">
    <citation type="journal article" date="2023" name="Plant Pathol.">
        <title>Dismantling and reorganizing Pseudomonas marginalis sensu#lato.</title>
        <authorList>
            <person name="Sawada H."/>
            <person name="Fujikawa T."/>
            <person name="Satou M."/>
        </authorList>
    </citation>
    <scope>NUCLEOTIDE SEQUENCE</scope>
    <source>
        <strain evidence="2">MAFF 301350</strain>
    </source>
</reference>
<feature type="chain" id="PRO_5040166061" description="Lipoprotein" evidence="1">
    <location>
        <begin position="25"/>
        <end position="90"/>
    </location>
</feature>
<dbReference type="EMBL" id="JAHTBI010000109">
    <property type="protein sequence ID" value="MBV6290083.1"/>
    <property type="molecule type" value="Genomic_DNA"/>
</dbReference>
<accession>A0A9Q2XNS6</accession>
<name>A0A9Q2XNS6_9PSED</name>
<sequence>MTLGFFKSIAWVAFALVMTGCASGQRGHHANDDQMVGWDMPQMQVLGDNGLPAQSGRYVKCGKRGCHEQKPMLFDPAKAEPTAESLHRGW</sequence>
<evidence type="ECO:0008006" key="4">
    <source>
        <dbReference type="Google" id="ProtNLM"/>
    </source>
</evidence>
<dbReference type="PROSITE" id="PS51257">
    <property type="entry name" value="PROKAR_LIPOPROTEIN"/>
    <property type="match status" value="1"/>
</dbReference>
<feature type="signal peptide" evidence="1">
    <location>
        <begin position="1"/>
        <end position="24"/>
    </location>
</feature>
<comment type="caution">
    <text evidence="2">The sequence shown here is derived from an EMBL/GenBank/DDBJ whole genome shotgun (WGS) entry which is preliminary data.</text>
</comment>